<evidence type="ECO:0000313" key="2">
    <source>
        <dbReference type="EMBL" id="OSX80101.1"/>
    </source>
</evidence>
<evidence type="ECO:0000256" key="1">
    <source>
        <dbReference type="SAM" id="MobiDB-lite"/>
    </source>
</evidence>
<keyword evidence="3" id="KW-1185">Reference proteome</keyword>
<dbReference type="AlphaFoldDB" id="A0A1X6PGW1"/>
<protein>
    <submittedName>
        <fullName evidence="2">Uncharacterized protein</fullName>
    </submittedName>
</protein>
<dbReference type="Proteomes" id="UP000218209">
    <property type="component" value="Unassembled WGS sequence"/>
</dbReference>
<reference evidence="2 3" key="1">
    <citation type="submission" date="2017-03" db="EMBL/GenBank/DDBJ databases">
        <title>WGS assembly of Porphyra umbilicalis.</title>
        <authorList>
            <person name="Brawley S.H."/>
            <person name="Blouin N.A."/>
            <person name="Ficko-Blean E."/>
            <person name="Wheeler G.L."/>
            <person name="Lohr M."/>
            <person name="Goodson H.V."/>
            <person name="Jenkins J.W."/>
            <person name="Blaby-Haas C.E."/>
            <person name="Helliwell K.E."/>
            <person name="Chan C."/>
            <person name="Marriage T."/>
            <person name="Bhattacharya D."/>
            <person name="Klein A.S."/>
            <person name="Badis Y."/>
            <person name="Brodie J."/>
            <person name="Cao Y."/>
            <person name="Collen J."/>
            <person name="Dittami S.M."/>
            <person name="Gachon C.M."/>
            <person name="Green B.R."/>
            <person name="Karpowicz S."/>
            <person name="Kim J.W."/>
            <person name="Kudahl U."/>
            <person name="Lin S."/>
            <person name="Michel G."/>
            <person name="Mittag M."/>
            <person name="Olson B.J."/>
            <person name="Pangilinan J."/>
            <person name="Peng Y."/>
            <person name="Qiu H."/>
            <person name="Shu S."/>
            <person name="Singer J.T."/>
            <person name="Smith A.G."/>
            <person name="Sprecher B.N."/>
            <person name="Wagner V."/>
            <person name="Wang W."/>
            <person name="Wang Z.-Y."/>
            <person name="Yan J."/>
            <person name="Yarish C."/>
            <person name="Zoeuner-Riek S."/>
            <person name="Zhuang Y."/>
            <person name="Zou Y."/>
            <person name="Lindquist E.A."/>
            <person name="Grimwood J."/>
            <person name="Barry K."/>
            <person name="Rokhsar D.S."/>
            <person name="Schmutz J."/>
            <person name="Stiller J.W."/>
            <person name="Grossman A.R."/>
            <person name="Prochnik S.E."/>
        </authorList>
    </citation>
    <scope>NUCLEOTIDE SEQUENCE [LARGE SCALE GENOMIC DNA]</scope>
    <source>
        <strain evidence="2">4086291</strain>
    </source>
</reference>
<feature type="compositionally biased region" description="Gly residues" evidence="1">
    <location>
        <begin position="349"/>
        <end position="365"/>
    </location>
</feature>
<feature type="compositionally biased region" description="Polar residues" evidence="1">
    <location>
        <begin position="381"/>
        <end position="396"/>
    </location>
</feature>
<proteinExistence type="predicted"/>
<feature type="region of interest" description="Disordered" evidence="1">
    <location>
        <begin position="1"/>
        <end position="62"/>
    </location>
</feature>
<organism evidence="2 3">
    <name type="scientific">Porphyra umbilicalis</name>
    <name type="common">Purple laver</name>
    <name type="synonym">Red alga</name>
    <dbReference type="NCBI Taxonomy" id="2786"/>
    <lineage>
        <taxon>Eukaryota</taxon>
        <taxon>Rhodophyta</taxon>
        <taxon>Bangiophyceae</taxon>
        <taxon>Bangiales</taxon>
        <taxon>Bangiaceae</taxon>
        <taxon>Porphyra</taxon>
    </lineage>
</organism>
<accession>A0A1X6PGW1</accession>
<gene>
    <name evidence="2" type="ORF">BU14_0058s0013</name>
</gene>
<evidence type="ECO:0000313" key="3">
    <source>
        <dbReference type="Proteomes" id="UP000218209"/>
    </source>
</evidence>
<feature type="compositionally biased region" description="Pro residues" evidence="1">
    <location>
        <begin position="174"/>
        <end position="186"/>
    </location>
</feature>
<sequence length="553" mass="55437">MQVGAEGGRAARRGGGAPVSNAGAVPGPSRPSHAVGATVATPASRDGAGACADSRGAAGASTGALAGTAGACATDVAAAVTAAASARADAETGGVPSHRGLCAPEVARLCRPGSAQKEDTGGGGGGGAGARAARHDRAAAIPAATAAAVRAATAVLSAAAVRAAAVDRAAAVVSPPPRRPPPPQPWPTGAAARSSPPGRPGTNGGWGEGRGRDGGGDGVSIGGGGDGGDGASIGGGVRVAFFATLFAAAGVARAVVATASAVASTAAIARVAARVARVVGDSGVRVDFSTRGVSGERVANWRQPAPQRPPRVGPVRKYSRICILQPTGWRWSKRREKGSTVTGDRWSGRGSGVCGWRGGGVGGISDGSRVGVTQRTRRGGPSSSPAHHITQTVRQRTTVHETPQPGTPATFDGWGKVVARDVWPGALPTEMWAAVASASVALSAVGDGPASATAVHWACGRRAGALTNRTETCRVAQCNDFPDRITPSSPTSRCKDPKSTHHLAHVAGVLMYMSTDICHCRKDPFARRSGREAYLLDEAENYACNCLQARRRQ</sequence>
<dbReference type="EMBL" id="KV918780">
    <property type="protein sequence ID" value="OSX80101.1"/>
    <property type="molecule type" value="Genomic_DNA"/>
</dbReference>
<name>A0A1X6PGW1_PORUM</name>
<feature type="region of interest" description="Disordered" evidence="1">
    <location>
        <begin position="334"/>
        <end position="412"/>
    </location>
</feature>
<feature type="region of interest" description="Disordered" evidence="1">
    <location>
        <begin position="170"/>
        <end position="224"/>
    </location>
</feature>